<comment type="caution">
    <text evidence="1">The sequence shown here is derived from an EMBL/GenBank/DDBJ whole genome shotgun (WGS) entry which is preliminary data.</text>
</comment>
<gene>
    <name evidence="1" type="ORF">C0Z19_17315</name>
</gene>
<reference evidence="1 2" key="1">
    <citation type="submission" date="2018-01" db="EMBL/GenBank/DDBJ databases">
        <title>Whole genome analyses suggest that Burkholderia sensu lato contains two further novel genera in the rhizoxinica-symbiotica group Mycetohabitans gen. nov., and Trinickia gen. nov.: implications for the evolution of diazotrophy and nodulation in the Burkholderiaceae.</title>
        <authorList>
            <person name="Estrada-de los Santos P."/>
            <person name="Palmer M."/>
            <person name="Chavez-Ramirez B."/>
            <person name="Beukes C."/>
            <person name="Steenkamp E.T."/>
            <person name="Hirsch A.M."/>
            <person name="Manyaka P."/>
            <person name="Maluk M."/>
            <person name="Lafos M."/>
            <person name="Crook M."/>
            <person name="Gross E."/>
            <person name="Simon M.F."/>
            <person name="Bueno dos Reis Junior F."/>
            <person name="Poole P.S."/>
            <person name="Venter S.N."/>
            <person name="James E.K."/>
        </authorList>
    </citation>
    <scope>NUCLEOTIDE SEQUENCE [LARGE SCALE GENOMIC DNA]</scope>
    <source>
        <strain evidence="1 2">GP25-8</strain>
    </source>
</reference>
<name>A0A2N7VYU9_9BURK</name>
<proteinExistence type="predicted"/>
<accession>A0A2N7VYU9</accession>
<keyword evidence="2" id="KW-1185">Reference proteome</keyword>
<protein>
    <submittedName>
        <fullName evidence="1">Pilus assembly protein PilM</fullName>
    </submittedName>
</protein>
<evidence type="ECO:0000313" key="1">
    <source>
        <dbReference type="EMBL" id="PMS22331.1"/>
    </source>
</evidence>
<evidence type="ECO:0000313" key="2">
    <source>
        <dbReference type="Proteomes" id="UP000235347"/>
    </source>
</evidence>
<dbReference type="Proteomes" id="UP000235347">
    <property type="component" value="Unassembled WGS sequence"/>
</dbReference>
<dbReference type="EMBL" id="PNYB01000014">
    <property type="protein sequence ID" value="PMS22331.1"/>
    <property type="molecule type" value="Genomic_DNA"/>
</dbReference>
<dbReference type="RefSeq" id="WP_102611063.1">
    <property type="nucleotide sequence ID" value="NZ_CADIKD010000014.1"/>
</dbReference>
<dbReference type="AlphaFoldDB" id="A0A2N7VYU9"/>
<dbReference type="Gene3D" id="3.30.420.40">
    <property type="match status" value="1"/>
</dbReference>
<organism evidence="1 2">
    <name type="scientific">Trinickia soli</name>
    <dbReference type="NCBI Taxonomy" id="380675"/>
    <lineage>
        <taxon>Bacteria</taxon>
        <taxon>Pseudomonadati</taxon>
        <taxon>Pseudomonadota</taxon>
        <taxon>Betaproteobacteria</taxon>
        <taxon>Burkholderiales</taxon>
        <taxon>Burkholderiaceae</taxon>
        <taxon>Trinickia</taxon>
    </lineage>
</organism>
<sequence length="274" mass="28441">MLMRNKLLSAARRFGAGIDVSPTEVRLVIASRKGRSDLPVRVEWLGIAPLAPGSVSGAHLVNRAAVAAALSSLCARWPRRRVMRAMPCAMAVPASAPATQRESSATLRVASRRQLEERAEVAAAAGIALAAIDGEPLAALRGLAYAAEHSLRRVDRYAAVWAGADGVYGWRVAEGMIEASIRFPGGGQADLESALRALASTAGLERALVGGDLGLLARVGLTLPDIGDCLGCLVEPFGCASFCFDGGRFAAPADAERAASFAVAFGLALHGVLE</sequence>